<protein>
    <submittedName>
        <fullName evidence="2">Uncharacterized protein</fullName>
    </submittedName>
</protein>
<keyword evidence="1" id="KW-0732">Signal</keyword>
<feature type="signal peptide" evidence="1">
    <location>
        <begin position="1"/>
        <end position="23"/>
    </location>
</feature>
<name>A0A7C3V8Z8_9BACT</name>
<proteinExistence type="predicted"/>
<evidence type="ECO:0000313" key="2">
    <source>
        <dbReference type="EMBL" id="HGF35139.1"/>
    </source>
</evidence>
<reference evidence="2" key="1">
    <citation type="journal article" date="2020" name="mSystems">
        <title>Genome- and Community-Level Interaction Insights into Carbon Utilization and Element Cycling Functions of Hydrothermarchaeota in Hydrothermal Sediment.</title>
        <authorList>
            <person name="Zhou Z."/>
            <person name="Liu Y."/>
            <person name="Xu W."/>
            <person name="Pan J."/>
            <person name="Luo Z.H."/>
            <person name="Li M."/>
        </authorList>
    </citation>
    <scope>NUCLEOTIDE SEQUENCE [LARGE SCALE GENOMIC DNA]</scope>
    <source>
        <strain evidence="2">SpSt-897</strain>
    </source>
</reference>
<dbReference type="PROSITE" id="PS51257">
    <property type="entry name" value="PROKAR_LIPOPROTEIN"/>
    <property type="match status" value="1"/>
</dbReference>
<dbReference type="EMBL" id="DTMF01000299">
    <property type="protein sequence ID" value="HGF35139.1"/>
    <property type="molecule type" value="Genomic_DNA"/>
</dbReference>
<sequence length="148" mass="16169">MQNLKMAVLGGALCLGLMALGSACGGGRGPLVSAQEHAQQEVETEYLLQQAGFKKYQVNQNMPQQEALLSALPRRTIVSYQRDGEKLHAYGDKDTRTLYIGDNAAFQRYLSLARGRKLCALREGGGESAQFWRCLDEYRQGSAGPAGK</sequence>
<evidence type="ECO:0000256" key="1">
    <source>
        <dbReference type="SAM" id="SignalP"/>
    </source>
</evidence>
<comment type="caution">
    <text evidence="2">The sequence shown here is derived from an EMBL/GenBank/DDBJ whole genome shotgun (WGS) entry which is preliminary data.</text>
</comment>
<organism evidence="2">
    <name type="scientific">Desulfobacca acetoxidans</name>
    <dbReference type="NCBI Taxonomy" id="60893"/>
    <lineage>
        <taxon>Bacteria</taxon>
        <taxon>Pseudomonadati</taxon>
        <taxon>Thermodesulfobacteriota</taxon>
        <taxon>Desulfobaccia</taxon>
        <taxon>Desulfobaccales</taxon>
        <taxon>Desulfobaccaceae</taxon>
        <taxon>Desulfobacca</taxon>
    </lineage>
</organism>
<gene>
    <name evidence="2" type="ORF">ENW96_12305</name>
</gene>
<dbReference type="AlphaFoldDB" id="A0A7C3V8Z8"/>
<feature type="chain" id="PRO_5028452485" evidence="1">
    <location>
        <begin position="24"/>
        <end position="148"/>
    </location>
</feature>
<accession>A0A7C3V8Z8</accession>